<organism evidence="1 2">
    <name type="scientific">Klebsiella phage N1M2</name>
    <dbReference type="NCBI Taxonomy" id="2664939"/>
    <lineage>
        <taxon>Viruses</taxon>
        <taxon>Duplodnaviria</taxon>
        <taxon>Heunggongvirae</taxon>
        <taxon>Uroviricota</taxon>
        <taxon>Caudoviricetes</taxon>
        <taxon>Chimalliviridae</taxon>
        <taxon>Nimduovirus</taxon>
        <taxon>Nimduovirus N1M2</taxon>
    </lineage>
</organism>
<keyword evidence="2" id="KW-1185">Reference proteome</keyword>
<sequence length="537" mass="61675">MSENIPQTEMQENVNKEAAIIALTNALVGPADDYDPSLPMFLGTMKEEHEAIYKTAVAFLGWRDAASSGKEREANVLKDRFEELRDTHFEGVEEELLGNMLTNYFRFYFNGFDRGMVRNATVDVTRQRKVINTVPMKNGQRLGLISAITPTVKSEMGVRERMRRTFLKASGSPDSFNVILANSLIFLRVKIPTPLDLVRLINDIVTKLHMYGERYNQTSIHLERAGISQILVDFILDRVSYHSVKGIDDPIELKNYILSNDINHLAQALLKITSPKGVTYRMNCLANKCGWSSNMVIDPANMLLYVEEDQPEERRTLLFKLVNEGLKLSPEDLANNPPVYKDKDGNVLDTTVELTEGNGRLVIDVPYLSEYFQAYDEMAARINPELRELAVKFANPQVFDEKRREYLAQMRGHEYIQWFRSMEFDPPADSEGTKDVIYREENPKEFDEGLMDIFNKDDQMYYRALEKVITIAPRMTYTYVGICEDECPNCKEKSEGKDQDQLHNFTPIDPILNFFDHTRMMISIRTGQQSLQEDGLS</sequence>
<reference evidence="1 2" key="1">
    <citation type="submission" date="2019-11" db="EMBL/GenBank/DDBJ databases">
        <authorList>
            <person name="Lewis R."/>
            <person name="Clooney A.G."/>
            <person name="Stockdale S.R."/>
            <person name="Buttimer C."/>
            <person name="Draper L.A."/>
            <person name="Ross R.P."/>
            <person name="Hill C."/>
        </authorList>
    </citation>
    <scope>NUCLEOTIDE SEQUENCE [LARGE SCALE GENOMIC DNA]</scope>
</reference>
<gene>
    <name evidence="1" type="ORF">N1M2_67</name>
</gene>
<dbReference type="Proteomes" id="UP000464669">
    <property type="component" value="Segment"/>
</dbReference>
<evidence type="ECO:0000313" key="2">
    <source>
        <dbReference type="Proteomes" id="UP000464669"/>
    </source>
</evidence>
<protein>
    <submittedName>
        <fullName evidence="1">Uncharacterized protein</fullName>
    </submittedName>
</protein>
<dbReference type="EMBL" id="MN642089">
    <property type="protein sequence ID" value="QGH71930.1"/>
    <property type="molecule type" value="Genomic_DNA"/>
</dbReference>
<proteinExistence type="predicted"/>
<evidence type="ECO:0000313" key="1">
    <source>
        <dbReference type="EMBL" id="QGH71930.1"/>
    </source>
</evidence>
<name>A0A6B7ZEM5_9CAUD</name>
<accession>A0A6B7ZEM5</accession>